<dbReference type="Proteomes" id="UP000032900">
    <property type="component" value="Unassembled WGS sequence"/>
</dbReference>
<protein>
    <recommendedName>
        <fullName evidence="1">BioF2-like acetyltransferase domain-containing protein</fullName>
    </recommendedName>
</protein>
<evidence type="ECO:0000313" key="2">
    <source>
        <dbReference type="EMBL" id="GAO28491.1"/>
    </source>
</evidence>
<dbReference type="InterPro" id="IPR016181">
    <property type="entry name" value="Acyl_CoA_acyltransferase"/>
</dbReference>
<comment type="caution">
    <text evidence="2">The sequence shown here is derived from an EMBL/GenBank/DDBJ whole genome shotgun (WGS) entry which is preliminary data.</text>
</comment>
<accession>A0A0E9LTN5</accession>
<dbReference type="SUPFAM" id="SSF55729">
    <property type="entry name" value="Acyl-CoA N-acyltransferases (Nat)"/>
    <property type="match status" value="1"/>
</dbReference>
<proteinExistence type="predicted"/>
<evidence type="ECO:0000313" key="3">
    <source>
        <dbReference type="Proteomes" id="UP000032900"/>
    </source>
</evidence>
<sequence length="333" mass="38273">MDAFNVGLFNTWQWVSSLTNDFSKDIYLNFVHNGEVLGKVTGLILQKGLLKGQHLYFTSGPALKKWNSDIFAECLKALYHYSLKEGFSRVHIRPFEQEVHEVLDLPNYFSTMAREHVVIYSDFKEKVKFKYGFKQNAKKARKAGAVFKSSRSLEVLDRLFELMDNTRVKRRMKYGHDYDPMYFLNLNKKALTKLLDTGLGILHYAEIDGVIHSAQFNIEHDGRIFALLMGSDDLAYSKGIPSFIDQNISKKAFAERARYYNLGSGPGESEGGLGLQRYKEAQGSRELTRYGYYTYFLTFPYKLLNPLIRLSKALPDNPVLNFGRSAIRLLNFS</sequence>
<dbReference type="Pfam" id="PF13480">
    <property type="entry name" value="Acetyltransf_6"/>
    <property type="match status" value="1"/>
</dbReference>
<reference evidence="2 3" key="1">
    <citation type="journal article" date="2015" name="Microbes Environ.">
        <title>Distribution and evolution of nitrogen fixation genes in the phylum bacteroidetes.</title>
        <authorList>
            <person name="Inoue J."/>
            <person name="Oshima K."/>
            <person name="Suda W."/>
            <person name="Sakamoto M."/>
            <person name="Iino T."/>
            <person name="Noda S."/>
            <person name="Hongoh Y."/>
            <person name="Hattori M."/>
            <person name="Ohkuma M."/>
        </authorList>
    </citation>
    <scope>NUCLEOTIDE SEQUENCE [LARGE SCALE GENOMIC DNA]</scope>
    <source>
        <strain evidence="2">JCM 15548</strain>
    </source>
</reference>
<organism evidence="2 3">
    <name type="scientific">Geofilum rubicundum JCM 15548</name>
    <dbReference type="NCBI Taxonomy" id="1236989"/>
    <lineage>
        <taxon>Bacteria</taxon>
        <taxon>Pseudomonadati</taxon>
        <taxon>Bacteroidota</taxon>
        <taxon>Bacteroidia</taxon>
        <taxon>Marinilabiliales</taxon>
        <taxon>Marinilabiliaceae</taxon>
        <taxon>Geofilum</taxon>
    </lineage>
</organism>
<dbReference type="InterPro" id="IPR038740">
    <property type="entry name" value="BioF2-like_GNAT_dom"/>
</dbReference>
<keyword evidence="3" id="KW-1185">Reference proteome</keyword>
<dbReference type="Gene3D" id="3.40.630.30">
    <property type="match status" value="1"/>
</dbReference>
<evidence type="ECO:0000259" key="1">
    <source>
        <dbReference type="Pfam" id="PF13480"/>
    </source>
</evidence>
<gene>
    <name evidence="2" type="ORF">JCM15548_1596</name>
</gene>
<name>A0A0E9LTN5_9BACT</name>
<feature type="domain" description="BioF2-like acetyltransferase" evidence="1">
    <location>
        <begin position="128"/>
        <end position="266"/>
    </location>
</feature>
<dbReference type="EMBL" id="BAZW01000003">
    <property type="protein sequence ID" value="GAO28491.1"/>
    <property type="molecule type" value="Genomic_DNA"/>
</dbReference>
<dbReference type="AlphaFoldDB" id="A0A0E9LTN5"/>